<evidence type="ECO:0000313" key="2">
    <source>
        <dbReference type="EMBL" id="KYN50409.1"/>
    </source>
</evidence>
<reference evidence="2 3" key="1">
    <citation type="submission" date="2015-09" db="EMBL/GenBank/DDBJ databases">
        <title>Trachymyrmex cornetzi WGS genome.</title>
        <authorList>
            <person name="Nygaard S."/>
            <person name="Hu H."/>
            <person name="Boomsma J."/>
            <person name="Zhang G."/>
        </authorList>
    </citation>
    <scope>NUCLEOTIDE SEQUENCE [LARGE SCALE GENOMIC DNA]</scope>
    <source>
        <strain evidence="2">Tcor2-1</strain>
        <tissue evidence="2">Whole body</tissue>
    </source>
</reference>
<protein>
    <recommendedName>
        <fullName evidence="1">USP domain-containing protein</fullName>
    </recommendedName>
</protein>
<dbReference type="EMBL" id="LKEY01013852">
    <property type="protein sequence ID" value="KYN50409.1"/>
    <property type="molecule type" value="Genomic_DNA"/>
</dbReference>
<comment type="caution">
    <text evidence="2">The sequence shown here is derived from an EMBL/GenBank/DDBJ whole genome shotgun (WGS) entry which is preliminary data.</text>
</comment>
<name>A0A151K2R1_9HYME</name>
<dbReference type="Pfam" id="PF00443">
    <property type="entry name" value="UCH"/>
    <property type="match status" value="1"/>
</dbReference>
<dbReference type="AlphaFoldDB" id="A0A151K2R1"/>
<sequence>EGTCENCNKYDQLKIKHNFHFTKQIIILQLMLFSCDKKGISKITKYSIKSVPSDKVYIGEGLYRVCSAIYHHGNSVETGHYTNMLKVVKTNKSEWIYVSDQTVLRKQWPRGSKDAYIFFLEKLK</sequence>
<evidence type="ECO:0000259" key="1">
    <source>
        <dbReference type="PROSITE" id="PS50235"/>
    </source>
</evidence>
<gene>
    <name evidence="2" type="ORF">ALC57_00046</name>
</gene>
<dbReference type="CDD" id="cd02257">
    <property type="entry name" value="Peptidase_C19"/>
    <property type="match status" value="1"/>
</dbReference>
<dbReference type="Proteomes" id="UP000078492">
    <property type="component" value="Unassembled WGS sequence"/>
</dbReference>
<dbReference type="Gene3D" id="3.90.70.10">
    <property type="entry name" value="Cysteine proteinases"/>
    <property type="match status" value="1"/>
</dbReference>
<organism evidence="2 3">
    <name type="scientific">Trachymyrmex cornetzi</name>
    <dbReference type="NCBI Taxonomy" id="471704"/>
    <lineage>
        <taxon>Eukaryota</taxon>
        <taxon>Metazoa</taxon>
        <taxon>Ecdysozoa</taxon>
        <taxon>Arthropoda</taxon>
        <taxon>Hexapoda</taxon>
        <taxon>Insecta</taxon>
        <taxon>Pterygota</taxon>
        <taxon>Neoptera</taxon>
        <taxon>Endopterygota</taxon>
        <taxon>Hymenoptera</taxon>
        <taxon>Apocrita</taxon>
        <taxon>Aculeata</taxon>
        <taxon>Formicoidea</taxon>
        <taxon>Formicidae</taxon>
        <taxon>Myrmicinae</taxon>
        <taxon>Trachymyrmex</taxon>
    </lineage>
</organism>
<feature type="domain" description="USP" evidence="1">
    <location>
        <begin position="1"/>
        <end position="123"/>
    </location>
</feature>
<evidence type="ECO:0000313" key="3">
    <source>
        <dbReference type="Proteomes" id="UP000078492"/>
    </source>
</evidence>
<proteinExistence type="predicted"/>
<dbReference type="InterPro" id="IPR001394">
    <property type="entry name" value="Peptidase_C19_UCH"/>
</dbReference>
<dbReference type="GO" id="GO:0004843">
    <property type="term" value="F:cysteine-type deubiquitinase activity"/>
    <property type="evidence" value="ECO:0007669"/>
    <property type="project" value="InterPro"/>
</dbReference>
<keyword evidence="3" id="KW-1185">Reference proteome</keyword>
<dbReference type="GO" id="GO:0016579">
    <property type="term" value="P:protein deubiquitination"/>
    <property type="evidence" value="ECO:0007669"/>
    <property type="project" value="InterPro"/>
</dbReference>
<dbReference type="InterPro" id="IPR028889">
    <property type="entry name" value="USP"/>
</dbReference>
<dbReference type="SUPFAM" id="SSF54001">
    <property type="entry name" value="Cysteine proteinases"/>
    <property type="match status" value="1"/>
</dbReference>
<dbReference type="PROSITE" id="PS50235">
    <property type="entry name" value="USP_3"/>
    <property type="match status" value="1"/>
</dbReference>
<dbReference type="InterPro" id="IPR038765">
    <property type="entry name" value="Papain-like_cys_pep_sf"/>
</dbReference>
<accession>A0A151K2R1</accession>
<feature type="non-terminal residue" evidence="2">
    <location>
        <position position="1"/>
    </location>
</feature>